<proteinExistence type="predicted"/>
<gene>
    <name evidence="2" type="ORF">LXD69_16595</name>
</gene>
<reference evidence="2" key="1">
    <citation type="submission" date="2021-12" db="EMBL/GenBank/DDBJ databases">
        <authorList>
            <person name="Cha I.-T."/>
            <person name="Lee K.-E."/>
            <person name="Park S.-J."/>
        </authorList>
    </citation>
    <scope>NUCLEOTIDE SEQUENCE</scope>
    <source>
        <strain evidence="2">YSM-43</strain>
    </source>
</reference>
<dbReference type="SMART" id="SM00871">
    <property type="entry name" value="AraC_E_bind"/>
    <property type="match status" value="1"/>
</dbReference>
<dbReference type="PANTHER" id="PTHR36444">
    <property type="entry name" value="TRANSCRIPTIONAL REGULATOR PROTEIN YOBU-RELATED"/>
    <property type="match status" value="1"/>
</dbReference>
<evidence type="ECO:0000313" key="2">
    <source>
        <dbReference type="EMBL" id="UOX33640.1"/>
    </source>
</evidence>
<dbReference type="PANTHER" id="PTHR36444:SF2">
    <property type="entry name" value="TRANSCRIPTIONAL REGULATOR PROTEIN YOBU-RELATED"/>
    <property type="match status" value="1"/>
</dbReference>
<feature type="domain" description="AraC effector-binding" evidence="1">
    <location>
        <begin position="1"/>
        <end position="152"/>
    </location>
</feature>
<dbReference type="InterPro" id="IPR011256">
    <property type="entry name" value="Reg_factor_effector_dom_sf"/>
</dbReference>
<sequence>MENTKLEAFHIIGINVRTTNENQQAAKDIPTLWNTFMTEDIINKIPNKVDNTIYAIYSDYESDHTKPYTTYIGCQVLSLENIPENMIAKTIMKGNYTKFTTTGDLSKGLVYDEWMKIWNTPLNRKYTTDFEVYGEKAQNPTNAEVAIYIATE</sequence>
<reference evidence="2" key="2">
    <citation type="submission" date="2022-04" db="EMBL/GenBank/DDBJ databases">
        <title>Complete Genome Sequence of Flavobacterium sediminilitoris YSM-43, Isolated from a Tidal Sediment.</title>
        <authorList>
            <person name="Lee P.A."/>
        </authorList>
    </citation>
    <scope>NUCLEOTIDE SEQUENCE</scope>
    <source>
        <strain evidence="2">YSM-43</strain>
    </source>
</reference>
<organism evidence="2 3">
    <name type="scientific">Flavobacterium sediminilitoris</name>
    <dbReference type="NCBI Taxonomy" id="2024526"/>
    <lineage>
        <taxon>Bacteria</taxon>
        <taxon>Pseudomonadati</taxon>
        <taxon>Bacteroidota</taxon>
        <taxon>Flavobacteriia</taxon>
        <taxon>Flavobacteriales</taxon>
        <taxon>Flavobacteriaceae</taxon>
        <taxon>Flavobacterium</taxon>
    </lineage>
</organism>
<dbReference type="RefSeq" id="WP_045966523.1">
    <property type="nucleotide sequence ID" value="NZ_CP090145.1"/>
</dbReference>
<dbReference type="Proteomes" id="UP000830454">
    <property type="component" value="Chromosome"/>
</dbReference>
<accession>A0ABY4HLS5</accession>
<dbReference type="Pfam" id="PF14526">
    <property type="entry name" value="Cass2"/>
    <property type="match status" value="1"/>
</dbReference>
<name>A0ABY4HLS5_9FLAO</name>
<evidence type="ECO:0000313" key="3">
    <source>
        <dbReference type="Proteomes" id="UP000830454"/>
    </source>
</evidence>
<dbReference type="InterPro" id="IPR029441">
    <property type="entry name" value="Cass2"/>
</dbReference>
<keyword evidence="3" id="KW-1185">Reference proteome</keyword>
<dbReference type="InterPro" id="IPR010499">
    <property type="entry name" value="AraC_E-bd"/>
</dbReference>
<dbReference type="EMBL" id="CP090145">
    <property type="protein sequence ID" value="UOX33640.1"/>
    <property type="molecule type" value="Genomic_DNA"/>
</dbReference>
<dbReference type="Gene3D" id="3.20.80.10">
    <property type="entry name" value="Regulatory factor, effector binding domain"/>
    <property type="match status" value="1"/>
</dbReference>
<dbReference type="SUPFAM" id="SSF55136">
    <property type="entry name" value="Probable bacterial effector-binding domain"/>
    <property type="match status" value="1"/>
</dbReference>
<protein>
    <submittedName>
        <fullName evidence="2">GyrI-like domain-containing protein</fullName>
    </submittedName>
</protein>
<evidence type="ECO:0000259" key="1">
    <source>
        <dbReference type="SMART" id="SM00871"/>
    </source>
</evidence>
<dbReference type="InterPro" id="IPR053182">
    <property type="entry name" value="YobU-like_regulator"/>
</dbReference>